<sequence length="396" mass="44035">MPVREKLTSNTTLDHVELVALCLHYLTTFVILIRRKMPGSIWKQLSSSMCLQSGSTSCLRTTAKRGFLFLQHGKKNSAKSSVTKQNGPSNHLPSYDKIGHMNLDLDECFLPAATLFLKNSFGWSSSSVCVKPLCQNRSFSSSTCLQTRKITPNSKSVMSAINILGKKVDKIDAKVGEVDAKVDKIDARVNEVDAKVDKIDARVGEIDAKVVRMDAKIDELEAKVDNIEIDMIDLGIMTVKNFEYATSQRGSLIRRVSFLQDIKSALKESLGKQKYHCELLLANGNLFMRYLGEVCSQKLSHEIEMDMAGQLEVAGDVAIFTLVEVKGSESGVKKGKEQLLSCAKRLEFCVKALNEQVTCVRTKGRIYVLDSAKAIKKTTKESCDYEGIFIDIHYVI</sequence>
<dbReference type="Gene3D" id="1.20.1270.70">
    <property type="entry name" value="Designed single chain three-helix bundle"/>
    <property type="match status" value="1"/>
</dbReference>
<keyword evidence="1" id="KW-0175">Coiled coil</keyword>
<dbReference type="Proteomes" id="UP000887574">
    <property type="component" value="Unplaced"/>
</dbReference>
<name>A0A915DE69_9BILA</name>
<proteinExistence type="predicted"/>
<organism evidence="2 3">
    <name type="scientific">Ditylenchus dipsaci</name>
    <dbReference type="NCBI Taxonomy" id="166011"/>
    <lineage>
        <taxon>Eukaryota</taxon>
        <taxon>Metazoa</taxon>
        <taxon>Ecdysozoa</taxon>
        <taxon>Nematoda</taxon>
        <taxon>Chromadorea</taxon>
        <taxon>Rhabditida</taxon>
        <taxon>Tylenchina</taxon>
        <taxon>Tylenchomorpha</taxon>
        <taxon>Sphaerularioidea</taxon>
        <taxon>Anguinidae</taxon>
        <taxon>Anguininae</taxon>
        <taxon>Ditylenchus</taxon>
    </lineage>
</organism>
<reference evidence="3" key="1">
    <citation type="submission" date="2022-11" db="UniProtKB">
        <authorList>
            <consortium name="WormBaseParasite"/>
        </authorList>
    </citation>
    <scope>IDENTIFICATION</scope>
</reference>
<evidence type="ECO:0000313" key="3">
    <source>
        <dbReference type="WBParaSite" id="jg18988"/>
    </source>
</evidence>
<keyword evidence="2" id="KW-1185">Reference proteome</keyword>
<accession>A0A915DE69</accession>
<evidence type="ECO:0000313" key="2">
    <source>
        <dbReference type="Proteomes" id="UP000887574"/>
    </source>
</evidence>
<dbReference type="AlphaFoldDB" id="A0A915DE69"/>
<feature type="coiled-coil region" evidence="1">
    <location>
        <begin position="203"/>
        <end position="230"/>
    </location>
</feature>
<protein>
    <submittedName>
        <fullName evidence="3">Uncharacterized protein</fullName>
    </submittedName>
</protein>
<dbReference type="WBParaSite" id="jg18988">
    <property type="protein sequence ID" value="jg18988"/>
    <property type="gene ID" value="jg18988"/>
</dbReference>
<evidence type="ECO:0000256" key="1">
    <source>
        <dbReference type="SAM" id="Coils"/>
    </source>
</evidence>